<comment type="pathway">
    <text evidence="2 19">Amino-acid degradation; L-proline degradation into L-glutamate; L-glutamate from L-proline: step 1/2.</text>
</comment>
<dbReference type="InterPro" id="IPR048798">
    <property type="entry name" value="PutA_RHH"/>
</dbReference>
<evidence type="ECO:0000256" key="19">
    <source>
        <dbReference type="PIRNR" id="PIRNR000197"/>
    </source>
</evidence>
<dbReference type="Pfam" id="PF14850">
    <property type="entry name" value="Pro_dh-DNA_bdg"/>
    <property type="match status" value="1"/>
</dbReference>
<dbReference type="Gene3D" id="3.20.20.220">
    <property type="match status" value="1"/>
</dbReference>
<dbReference type="NCBIfam" id="NF008772">
    <property type="entry name" value="PRK11809.1"/>
    <property type="match status" value="1"/>
</dbReference>
<comment type="function">
    <text evidence="16">Oxidizes proline to glutamate for use as a carbon and nitrogen source and also function as a transcriptional repressor of the put operon.</text>
</comment>
<evidence type="ECO:0000256" key="12">
    <source>
        <dbReference type="ARBA" id="ARBA00023163"/>
    </source>
</evidence>
<dbReference type="SUPFAM" id="SSF47598">
    <property type="entry name" value="Ribbon-helix-helix"/>
    <property type="match status" value="1"/>
</dbReference>
<dbReference type="GO" id="GO:1901363">
    <property type="term" value="F:heterocyclic compound binding"/>
    <property type="evidence" value="ECO:0007669"/>
    <property type="project" value="UniProtKB-ARBA"/>
</dbReference>
<dbReference type="Gene3D" id="1.10.1220.10">
    <property type="entry name" value="Met repressor-like"/>
    <property type="match status" value="1"/>
</dbReference>
<dbReference type="NCBIfam" id="NF008869">
    <property type="entry name" value="PRK11904.1"/>
    <property type="match status" value="1"/>
</dbReference>
<keyword evidence="12 19" id="KW-0804">Transcription</keyword>
<keyword evidence="27" id="KW-1185">Reference proteome</keyword>
<dbReference type="CDD" id="cd22233">
    <property type="entry name" value="RHH_CopAso-like"/>
    <property type="match status" value="1"/>
</dbReference>
<evidence type="ECO:0000259" key="21">
    <source>
        <dbReference type="Pfam" id="PF00171"/>
    </source>
</evidence>
<dbReference type="SUPFAM" id="SSF81935">
    <property type="entry name" value="N-terminal domain of bifunctional PutA protein"/>
    <property type="match status" value="1"/>
</dbReference>
<dbReference type="Gene3D" id="1.20.5.550">
    <property type="entry name" value="Single Helix bin"/>
    <property type="match status" value="1"/>
</dbReference>
<dbReference type="InterPro" id="IPR024082">
    <property type="entry name" value="PRODH_PutA_dom_II"/>
</dbReference>
<dbReference type="InterPro" id="IPR016162">
    <property type="entry name" value="Ald_DH_N"/>
</dbReference>
<evidence type="ECO:0000256" key="18">
    <source>
        <dbReference type="ARBA" id="ARBA00060911"/>
    </source>
</evidence>
<dbReference type="Pfam" id="PF01619">
    <property type="entry name" value="Pro_dh"/>
    <property type="match status" value="1"/>
</dbReference>
<dbReference type="GO" id="GO:0004657">
    <property type="term" value="F:proline dehydrogenase activity"/>
    <property type="evidence" value="ECO:0007669"/>
    <property type="project" value="UniProtKB-UniRule"/>
</dbReference>
<accession>A0A4Q9R3J6</accession>
<feature type="active site" evidence="20">
    <location>
        <position position="918"/>
    </location>
</feature>
<dbReference type="PANTHER" id="PTHR42862">
    <property type="entry name" value="DELTA-1-PYRROLINE-5-CARBOXYLATE DEHYDROGENASE 1, ISOFORM A-RELATED"/>
    <property type="match status" value="1"/>
</dbReference>
<name>A0A4Q9R3J6_9GAMM</name>
<dbReference type="InterPro" id="IPR024090">
    <property type="entry name" value="PRODH_PutA_dom_I"/>
</dbReference>
<evidence type="ECO:0000256" key="1">
    <source>
        <dbReference type="ARBA" id="ARBA00001974"/>
    </source>
</evidence>
<evidence type="ECO:0000256" key="16">
    <source>
        <dbReference type="ARBA" id="ARBA00053944"/>
    </source>
</evidence>
<evidence type="ECO:0000256" key="15">
    <source>
        <dbReference type="ARBA" id="ARBA00048779"/>
    </source>
</evidence>
<keyword evidence="10 19" id="KW-0642">Proline metabolism</keyword>
<feature type="domain" description="Proline utilization A proline dehydrogenase N-terminal" evidence="24">
    <location>
        <begin position="91"/>
        <end position="138"/>
    </location>
</feature>
<dbReference type="InterPro" id="IPR015590">
    <property type="entry name" value="Aldehyde_DH_dom"/>
</dbReference>
<dbReference type="PANTHER" id="PTHR42862:SF1">
    <property type="entry name" value="DELTA-1-PYRROLINE-5-CARBOXYLATE DEHYDROGENASE 2, ISOFORM A-RELATED"/>
    <property type="match status" value="1"/>
</dbReference>
<evidence type="ECO:0000313" key="27">
    <source>
        <dbReference type="Proteomes" id="UP000292639"/>
    </source>
</evidence>
<evidence type="ECO:0000256" key="2">
    <source>
        <dbReference type="ARBA" id="ARBA00004739"/>
    </source>
</evidence>
<dbReference type="Gene3D" id="3.40.605.10">
    <property type="entry name" value="Aldehyde Dehydrogenase, Chain A, domain 1"/>
    <property type="match status" value="1"/>
</dbReference>
<evidence type="ECO:0000256" key="17">
    <source>
        <dbReference type="ARBA" id="ARBA00060889"/>
    </source>
</evidence>
<evidence type="ECO:0000256" key="9">
    <source>
        <dbReference type="ARBA" id="ARBA00023027"/>
    </source>
</evidence>
<evidence type="ECO:0000256" key="13">
    <source>
        <dbReference type="ARBA" id="ARBA00023268"/>
    </source>
</evidence>
<dbReference type="Pfam" id="PF00171">
    <property type="entry name" value="Aldedh"/>
    <property type="match status" value="1"/>
</dbReference>
<dbReference type="FunFam" id="1.20.5.460:FF:000001">
    <property type="entry name" value="Bifunctional protein PutA"/>
    <property type="match status" value="1"/>
</dbReference>
<keyword evidence="4 19" id="KW-0678">Repressor</keyword>
<dbReference type="FunFam" id="3.40.309.10:FF:000005">
    <property type="entry name" value="1-pyrroline-5-carboxylate dehydrogenase 1"/>
    <property type="match status" value="1"/>
</dbReference>
<dbReference type="UniPathway" id="UPA00261">
    <property type="reaction ID" value="UER00373"/>
</dbReference>
<dbReference type="EC" id="1.2.1.88" evidence="19"/>
<feature type="active site" evidence="20">
    <location>
        <position position="884"/>
    </location>
</feature>
<evidence type="ECO:0000256" key="5">
    <source>
        <dbReference type="ARBA" id="ARBA00022630"/>
    </source>
</evidence>
<dbReference type="GO" id="GO:0000976">
    <property type="term" value="F:transcription cis-regulatory region binding"/>
    <property type="evidence" value="ECO:0007669"/>
    <property type="project" value="UniProtKB-ARBA"/>
</dbReference>
<keyword evidence="7 19" id="KW-0560">Oxidoreductase</keyword>
<dbReference type="InterPro" id="IPR029041">
    <property type="entry name" value="FAD-linked_oxidoreductase-like"/>
</dbReference>
<dbReference type="OrthoDB" id="9812625at2"/>
<dbReference type="InterPro" id="IPR005933">
    <property type="entry name" value="PutA_C"/>
</dbReference>
<feature type="domain" description="Aldehyde dehydrogenase" evidence="21">
    <location>
        <begin position="664"/>
        <end position="1101"/>
    </location>
</feature>
<feature type="domain" description="Proline dehydrogenase" evidence="22">
    <location>
        <begin position="271"/>
        <end position="571"/>
    </location>
</feature>
<dbReference type="Pfam" id="PF21775">
    <property type="entry name" value="PutA_1st"/>
    <property type="match status" value="1"/>
</dbReference>
<keyword evidence="8 19" id="KW-0805">Transcription regulation</keyword>
<keyword evidence="5 19" id="KW-0285">Flavoprotein</keyword>
<dbReference type="InterPro" id="IPR050485">
    <property type="entry name" value="Proline_metab_enzyme"/>
</dbReference>
<dbReference type="InterPro" id="IPR016161">
    <property type="entry name" value="Ald_DH/histidinol_DH"/>
</dbReference>
<dbReference type="FunFam" id="3.20.20.220:FF:000004">
    <property type="entry name" value="Bifunctional protein PutA"/>
    <property type="match status" value="1"/>
</dbReference>
<dbReference type="Proteomes" id="UP000292639">
    <property type="component" value="Unassembled WGS sequence"/>
</dbReference>
<dbReference type="EC" id="1.5.5.2" evidence="19"/>
<dbReference type="InterPro" id="IPR016163">
    <property type="entry name" value="Ald_DH_C"/>
</dbReference>
<keyword evidence="9 19" id="KW-0520">NAD</keyword>
<dbReference type="FunFam" id="1.20.5.550:FF:000001">
    <property type="entry name" value="Bifunctional protein PutA"/>
    <property type="match status" value="1"/>
</dbReference>
<comment type="catalytic activity">
    <reaction evidence="14 19">
        <text>L-glutamate 5-semialdehyde + NAD(+) + H2O = L-glutamate + NADH + 2 H(+)</text>
        <dbReference type="Rhea" id="RHEA:30235"/>
        <dbReference type="ChEBI" id="CHEBI:15377"/>
        <dbReference type="ChEBI" id="CHEBI:15378"/>
        <dbReference type="ChEBI" id="CHEBI:29985"/>
        <dbReference type="ChEBI" id="CHEBI:57540"/>
        <dbReference type="ChEBI" id="CHEBI:57945"/>
        <dbReference type="ChEBI" id="CHEBI:58066"/>
        <dbReference type="EC" id="1.2.1.88"/>
    </reaction>
</comment>
<dbReference type="GO" id="GO:0009898">
    <property type="term" value="C:cytoplasmic side of plasma membrane"/>
    <property type="evidence" value="ECO:0007669"/>
    <property type="project" value="TreeGrafter"/>
</dbReference>
<evidence type="ECO:0000256" key="14">
    <source>
        <dbReference type="ARBA" id="ARBA00048142"/>
    </source>
</evidence>
<evidence type="ECO:0000256" key="7">
    <source>
        <dbReference type="ARBA" id="ARBA00023002"/>
    </source>
</evidence>
<proteinExistence type="inferred from homology"/>
<feature type="domain" description="Proline dehydrogenase PutA" evidence="23">
    <location>
        <begin position="150"/>
        <end position="261"/>
    </location>
</feature>
<dbReference type="PROSITE" id="PS00070">
    <property type="entry name" value="ALDEHYDE_DEHYDR_CYS"/>
    <property type="match status" value="1"/>
</dbReference>
<dbReference type="Gene3D" id="3.40.309.10">
    <property type="entry name" value="Aldehyde Dehydrogenase, Chain A, domain 2"/>
    <property type="match status" value="1"/>
</dbReference>
<sequence length="1319" mass="142825">MATTTTLGVKLDEATRERLKQAAKTIDRTPHWLIKQAIYSYLETLESGATLTELQSVAERLAEGDSEALETLSEPALQPFLEFAENVLPQSVLRATITSAYRRPEEEAVSMLLEQARLPEALAQSSHALAYRIADTLRSQKSASGRAGIVQGLLQEFSLSSQEGVALMCLAEALLRIPDKGTRDALIRDKISHGNWQPHLGNSPSLFVNAATWGLLLTGKLVSTHNEAGLSSSLNRVIGKSGEPLIRKGVDMAMRLMGEQFVTGESIAEALANARTLETKGFRYSYDMLGEAALTEHDAQRYLASYEQAIHAIGKASNGRGIYEGPGISIKLSALHPRYSRAQYERVMDELYPRLRDLTLLAKQYDIGLNIDAEEADRLELSLDLLERLCFEPQLAGWNGIGFVIQAYQKRCPFVIDTLIDLARRSRHRLMIRLVKGAYWDSEIKRAQIDGLEGYPVYTRKVHTDVSYIACARKLLAVPEVIYPQFATHNAHTLATIYQLAGQNYYPGQYEFQCLHGMGEPLYEQVVGKVADGKLNRPCRIYAPVGSHETLLAYLVRRLLENGANTSFVNRIADQSVSIEELIADPVAQVETQAIEEGALGRPHPRIPLPRDLYGDARSNSSGIDLSNEHRLGSLSSALLGTSHADWRAAPILAKPATPGAASPLLNPADQRDIVGQVSQASTQDVDDALQYALNSAPIWQATPADERGAALERAAELMEAQIQPLIGLLVREAGKTFANAIAEVREAVDFLRYYAAQARGFGNDSHRPLGPVVCISPWNFPLAIFTGQVAAALAAGNSVLAKPAEQTPLVAAQAVRLLLEAGIPAGAIQLLPGDGETVGARLVADERVKGVMFTGSTEVAKILARSVAGRLDAQGRPIPLIAETGGQNAMIVDSSALAEQVVTDIVASAFDSAGQRCSALRVLCVQQDAAERIVEMLKGAMAECRLGNPDKLSVDIGPVIDAEAKAGIERHIQAMRAKGRHIYQVARAEAEECRHGTFVTPTLIELESLDELQREVFGPVLHLLRYQRKDLGALIEQINATGYGLTLGVHTRIDETIAQVVGNAHAGNIYVNRNIVGAVVGVQPFGGEGLSGTGPKAGGPLYMYRLLGSRPHESVTRSLAAIDSEAFAQQHASVQRPALQALAEWARGNQRQELDELCQRFTAQAASGIELQLRGPTGERNSYSLHPRERVLGLADSEQDLLAQLAAVLAVGGNALWQRDELTEKLASQLPAPVQVHIHLVADWNKDDVAFDAVLHHGDSDQLRALCKQVASRNGPIVGVQGLSRGETDIALERLLIERAISVNTAAAGGNASLMSIG</sequence>
<dbReference type="Gene3D" id="1.20.5.460">
    <property type="entry name" value="Single helix bin"/>
    <property type="match status" value="1"/>
</dbReference>
<dbReference type="EMBL" id="QJUP01000019">
    <property type="protein sequence ID" value="TBU94018.1"/>
    <property type="molecule type" value="Genomic_DNA"/>
</dbReference>
<feature type="domain" description="PutA RHH" evidence="25">
    <location>
        <begin position="12"/>
        <end position="43"/>
    </location>
</feature>
<protein>
    <recommendedName>
        <fullName evidence="19">Bifunctional protein PutA</fullName>
    </recommendedName>
    <domain>
        <recommendedName>
            <fullName evidence="19">Proline dehydrogenase</fullName>
            <ecNumber evidence="19">1.5.5.2</ecNumber>
        </recommendedName>
        <alternativeName>
            <fullName evidence="19">Proline oxidase</fullName>
        </alternativeName>
    </domain>
    <domain>
        <recommendedName>
            <fullName evidence="19">Delta-1-pyrroline-5-carboxylate dehydrogenase</fullName>
            <shortName evidence="19">P5C dehydrogenase</shortName>
            <ecNumber evidence="19">1.2.1.88</ecNumber>
        </recommendedName>
        <alternativeName>
            <fullName evidence="19">L-glutamate gamma-semialdehyde dehydrogenase</fullName>
        </alternativeName>
    </domain>
</protein>
<dbReference type="InterPro" id="IPR025703">
    <property type="entry name" value="Bifunct_PutA"/>
</dbReference>
<dbReference type="InterPro" id="IPR041349">
    <property type="entry name" value="PRODH"/>
</dbReference>
<dbReference type="CDD" id="cd07125">
    <property type="entry name" value="ALDH_PutA-P5CDH"/>
    <property type="match status" value="1"/>
</dbReference>
<evidence type="ECO:0000259" key="24">
    <source>
        <dbReference type="Pfam" id="PF18327"/>
    </source>
</evidence>
<gene>
    <name evidence="26" type="primary">putA</name>
    <name evidence="26" type="ORF">DNJ96_13330</name>
</gene>
<evidence type="ECO:0000256" key="10">
    <source>
        <dbReference type="ARBA" id="ARBA00023062"/>
    </source>
</evidence>
<evidence type="ECO:0000256" key="8">
    <source>
        <dbReference type="ARBA" id="ARBA00023015"/>
    </source>
</evidence>
<comment type="cofactor">
    <cofactor evidence="1 19">
        <name>FAD</name>
        <dbReference type="ChEBI" id="CHEBI:57692"/>
    </cofactor>
</comment>
<reference evidence="26 27" key="1">
    <citation type="submission" date="2018-06" db="EMBL/GenBank/DDBJ databases">
        <title>Three novel Pseudomonas species isolated from symptomatic oak.</title>
        <authorList>
            <person name="Bueno-Gonzalez V."/>
            <person name="Brady C."/>
        </authorList>
    </citation>
    <scope>NUCLEOTIDE SEQUENCE [LARGE SCALE GENOMIC DNA]</scope>
    <source>
        <strain evidence="26 27">P17C</strain>
    </source>
</reference>
<evidence type="ECO:0000256" key="11">
    <source>
        <dbReference type="ARBA" id="ARBA00023125"/>
    </source>
</evidence>
<dbReference type="GO" id="GO:0001217">
    <property type="term" value="F:DNA-binding transcription repressor activity"/>
    <property type="evidence" value="ECO:0007669"/>
    <property type="project" value="UniProtKB-ARBA"/>
</dbReference>
<keyword evidence="11 19" id="KW-0238">DNA-binding</keyword>
<dbReference type="FunFam" id="3.40.605.10:FF:000017">
    <property type="entry name" value="Bifunctional protein PutA"/>
    <property type="match status" value="1"/>
</dbReference>
<evidence type="ECO:0000313" key="26">
    <source>
        <dbReference type="EMBL" id="TBU94018.1"/>
    </source>
</evidence>
<dbReference type="SUPFAM" id="SSF53720">
    <property type="entry name" value="ALDH-like"/>
    <property type="match status" value="1"/>
</dbReference>
<dbReference type="Pfam" id="PF18327">
    <property type="entry name" value="PRODH"/>
    <property type="match status" value="1"/>
</dbReference>
<keyword evidence="13" id="KW-0511">Multifunctional enzyme</keyword>
<comment type="pathway">
    <text evidence="3 19">Amino-acid degradation; L-proline degradation into L-glutamate; L-glutamate from L-proline: step 2/2.</text>
</comment>
<dbReference type="SUPFAM" id="SSF51730">
    <property type="entry name" value="FAD-linked oxidoreductase"/>
    <property type="match status" value="1"/>
</dbReference>
<evidence type="ECO:0000256" key="3">
    <source>
        <dbReference type="ARBA" id="ARBA00004786"/>
    </source>
</evidence>
<evidence type="ECO:0000256" key="4">
    <source>
        <dbReference type="ARBA" id="ARBA00022491"/>
    </source>
</evidence>
<comment type="similarity">
    <text evidence="18 19">In the C-terminal section; belongs to the aldehyde dehydrogenase family.</text>
</comment>
<evidence type="ECO:0000259" key="22">
    <source>
        <dbReference type="Pfam" id="PF01619"/>
    </source>
</evidence>
<keyword evidence="6 19" id="KW-0274">FAD</keyword>
<comment type="similarity">
    <text evidence="17 19">In the N-terminal section; belongs to the proline dehydrogenase family.</text>
</comment>
<dbReference type="PIRSF" id="PIRSF000197">
    <property type="entry name" value="Bifunct_PutA"/>
    <property type="match status" value="1"/>
</dbReference>
<comment type="caution">
    <text evidence="26">The sequence shown here is derived from an EMBL/GenBank/DDBJ whole genome shotgun (WGS) entry which is preliminary data.</text>
</comment>
<evidence type="ECO:0000256" key="20">
    <source>
        <dbReference type="PIRSR" id="PIRSR000197-1"/>
    </source>
</evidence>
<dbReference type="NCBIfam" id="TIGR01238">
    <property type="entry name" value="D1pyr5carbox3"/>
    <property type="match status" value="1"/>
</dbReference>
<dbReference type="GO" id="GO:0010133">
    <property type="term" value="P:L-proline catabolic process to L-glutamate"/>
    <property type="evidence" value="ECO:0007669"/>
    <property type="project" value="UniProtKB-UniRule"/>
</dbReference>
<dbReference type="InterPro" id="IPR010985">
    <property type="entry name" value="Ribbon_hlx_hlx"/>
</dbReference>
<dbReference type="GO" id="GO:0043168">
    <property type="term" value="F:anion binding"/>
    <property type="evidence" value="ECO:0007669"/>
    <property type="project" value="UniProtKB-ARBA"/>
</dbReference>
<dbReference type="InterPro" id="IPR013321">
    <property type="entry name" value="Arc_rbn_hlx_hlx"/>
</dbReference>
<dbReference type="InterPro" id="IPR016160">
    <property type="entry name" value="Ald_DH_CS_CYS"/>
</dbReference>
<evidence type="ECO:0000256" key="6">
    <source>
        <dbReference type="ARBA" id="ARBA00022827"/>
    </source>
</evidence>
<dbReference type="GO" id="GO:0003842">
    <property type="term" value="F:L-glutamate gamma-semialdehyde dehydrogenase activity"/>
    <property type="evidence" value="ECO:0007669"/>
    <property type="project" value="UniProtKB-UniRule"/>
</dbReference>
<dbReference type="RefSeq" id="WP_131182738.1">
    <property type="nucleotide sequence ID" value="NZ_QJUO01000001.1"/>
</dbReference>
<organism evidence="26 27">
    <name type="scientific">Stutzerimonas kirkiae</name>
    <dbReference type="NCBI Taxonomy" id="2211392"/>
    <lineage>
        <taxon>Bacteria</taxon>
        <taxon>Pseudomonadati</taxon>
        <taxon>Pseudomonadota</taxon>
        <taxon>Gammaproteobacteria</taxon>
        <taxon>Pseudomonadales</taxon>
        <taxon>Pseudomonadaceae</taxon>
        <taxon>Stutzerimonas</taxon>
    </lineage>
</organism>
<comment type="catalytic activity">
    <reaction evidence="15 19">
        <text>L-proline + a quinone = (S)-1-pyrroline-5-carboxylate + a quinol + H(+)</text>
        <dbReference type="Rhea" id="RHEA:23784"/>
        <dbReference type="ChEBI" id="CHEBI:15378"/>
        <dbReference type="ChEBI" id="CHEBI:17388"/>
        <dbReference type="ChEBI" id="CHEBI:24646"/>
        <dbReference type="ChEBI" id="CHEBI:60039"/>
        <dbReference type="ChEBI" id="CHEBI:132124"/>
        <dbReference type="EC" id="1.5.5.2"/>
    </reaction>
</comment>
<evidence type="ECO:0000259" key="23">
    <source>
        <dbReference type="Pfam" id="PF14850"/>
    </source>
</evidence>
<dbReference type="InterPro" id="IPR024089">
    <property type="entry name" value="PRODH_PutA_dom_I/II"/>
</dbReference>
<dbReference type="InterPro" id="IPR002872">
    <property type="entry name" value="Proline_DH_dom"/>
</dbReference>
<evidence type="ECO:0000259" key="25">
    <source>
        <dbReference type="Pfam" id="PF21775"/>
    </source>
</evidence>